<feature type="compositionally biased region" description="Basic residues" evidence="1">
    <location>
        <begin position="838"/>
        <end position="847"/>
    </location>
</feature>
<dbReference type="GO" id="GO:0035091">
    <property type="term" value="F:phosphatidylinositol binding"/>
    <property type="evidence" value="ECO:0007669"/>
    <property type="project" value="TreeGrafter"/>
</dbReference>
<feature type="region of interest" description="Disordered" evidence="1">
    <location>
        <begin position="659"/>
        <end position="847"/>
    </location>
</feature>
<dbReference type="GeneID" id="37037082"/>
<feature type="compositionally biased region" description="Low complexity" evidence="1">
    <location>
        <begin position="1"/>
        <end position="13"/>
    </location>
</feature>
<accession>A0A316VYH7</accession>
<feature type="compositionally biased region" description="Polar residues" evidence="1">
    <location>
        <begin position="784"/>
        <end position="820"/>
    </location>
</feature>
<name>A0A316VYH7_9BASI</name>
<feature type="domain" description="Ysc84 actin-binding" evidence="2">
    <location>
        <begin position="158"/>
        <end position="279"/>
    </location>
</feature>
<dbReference type="STRING" id="1522189.A0A316VYH7"/>
<feature type="region of interest" description="Disordered" evidence="1">
    <location>
        <begin position="309"/>
        <end position="411"/>
    </location>
</feature>
<dbReference type="Pfam" id="PF04366">
    <property type="entry name" value="Ysc84"/>
    <property type="match status" value="1"/>
</dbReference>
<evidence type="ECO:0000259" key="2">
    <source>
        <dbReference type="Pfam" id="PF04366"/>
    </source>
</evidence>
<dbReference type="Proteomes" id="UP000245783">
    <property type="component" value="Unassembled WGS sequence"/>
</dbReference>
<organism evidence="3 4">
    <name type="scientific">Ceraceosorus guamensis</name>
    <dbReference type="NCBI Taxonomy" id="1522189"/>
    <lineage>
        <taxon>Eukaryota</taxon>
        <taxon>Fungi</taxon>
        <taxon>Dikarya</taxon>
        <taxon>Basidiomycota</taxon>
        <taxon>Ustilaginomycotina</taxon>
        <taxon>Exobasidiomycetes</taxon>
        <taxon>Ceraceosorales</taxon>
        <taxon>Ceraceosoraceae</taxon>
        <taxon>Ceraceosorus</taxon>
    </lineage>
</organism>
<dbReference type="PANTHER" id="PTHR15629">
    <property type="entry name" value="SH3YL1 PROTEIN"/>
    <property type="match status" value="1"/>
</dbReference>
<dbReference type="InParanoid" id="A0A316VYH7"/>
<dbReference type="RefSeq" id="XP_025368613.1">
    <property type="nucleotide sequence ID" value="XM_025515212.1"/>
</dbReference>
<dbReference type="InterPro" id="IPR007461">
    <property type="entry name" value="Ysc84_actin-binding"/>
</dbReference>
<sequence length="847" mass="89137">MPSTTPSSSATAPQGSRWSRWGKAGFDKGMKLSDWASGYANAASAKIGGERFWPKSNDMVLEIEKCERILRAFTVEGIPQTDEKEEDVKDSKGGWVRKKRKVLKKIPPNAIKRAKGVCIYSSMRSGIAPFGGAGGAGVVMARLPDGSWSAPSAVSPNNLSAGLLLGIDFFDVVLLINTEKAMDSFRTHKFTVGAETAIAAGPVGAGTSLEGGMERAPIYSYVRSRGMYAGVEMMGQVFIDRFDENERFYYWPGIKAGDILTGKVRMPPAAAGLHRALRDAEAGVAQGGALEKTVYDVVRIPESEVMKRLGPHASRKARSAPAGTTAFAETSSPRSTDPSLDEESHAPSTSSVGGQPSEQPERLASANGAAVDEQEDEEEDFVREGERLRLPPTPQELEALEDAGIPDEEDLKFEQQEREAVYKLPPPPIHHKVAFFLRTQPTIASKRRTSQIDMDGPYTPDFRKAQYTALPPSPIEKPSASVPAASSDHLDEVQVLEISAPRATDTLGLEKHSLAETAQSAPPYEAASQPQTAPVNGSFDAQRAHVGADDLSRPAGEASPRNVVGEGLDEARADELISHLVAEPGETHDAKDDDDESAQVGQAIETAGPPMDAASASTAAVSHTSPVPSPLTSTSAALAPAANITAPLGHVRHESIISKASSSSLQGDAFDSAAQSPDPEYRALQPEPKEDETPFYSVDSDAGGLELAGSTKHGQALSRQPSIIGSNHSHSSARSSTSHLPLASPSGATTPAAHTPGSIATPPARPPRNRPPRNAARTPGGPATPSTPLSNETAQGAATQDSRATNTSYSALAVSESDSSGVAHDEASGSSGDAKSPASRRKPPPLQ</sequence>
<dbReference type="CDD" id="cd11524">
    <property type="entry name" value="SYLF"/>
    <property type="match status" value="1"/>
</dbReference>
<feature type="compositionally biased region" description="Polar residues" evidence="1">
    <location>
        <begin position="346"/>
        <end position="358"/>
    </location>
</feature>
<dbReference type="PANTHER" id="PTHR15629:SF40">
    <property type="entry name" value="YSC84 ACTIN-BINDING DOMAIN-CONTAINING PROTEIN"/>
    <property type="match status" value="1"/>
</dbReference>
<feature type="compositionally biased region" description="Low complexity" evidence="1">
    <location>
        <begin position="772"/>
        <end position="783"/>
    </location>
</feature>
<feature type="compositionally biased region" description="Basic and acidic residues" evidence="1">
    <location>
        <begin position="542"/>
        <end position="552"/>
    </location>
</feature>
<feature type="compositionally biased region" description="Acidic residues" evidence="1">
    <location>
        <begin position="398"/>
        <end position="411"/>
    </location>
</feature>
<evidence type="ECO:0000313" key="4">
    <source>
        <dbReference type="Proteomes" id="UP000245783"/>
    </source>
</evidence>
<dbReference type="InterPro" id="IPR051702">
    <property type="entry name" value="SH3_domain_YSC84-like"/>
</dbReference>
<evidence type="ECO:0000256" key="1">
    <source>
        <dbReference type="SAM" id="MobiDB-lite"/>
    </source>
</evidence>
<feature type="region of interest" description="Disordered" evidence="1">
    <location>
        <begin position="446"/>
        <end position="634"/>
    </location>
</feature>
<evidence type="ECO:0000313" key="3">
    <source>
        <dbReference type="EMBL" id="PWN41453.1"/>
    </source>
</evidence>
<feature type="compositionally biased region" description="Acidic residues" evidence="1">
    <location>
        <begin position="372"/>
        <end position="381"/>
    </location>
</feature>
<feature type="compositionally biased region" description="Low complexity" evidence="1">
    <location>
        <begin position="613"/>
        <end position="634"/>
    </location>
</feature>
<feature type="compositionally biased region" description="Basic residues" evidence="1">
    <location>
        <begin position="309"/>
        <end position="318"/>
    </location>
</feature>
<feature type="compositionally biased region" description="Polar residues" evidence="1">
    <location>
        <begin position="327"/>
        <end position="338"/>
    </location>
</feature>
<feature type="region of interest" description="Disordered" evidence="1">
    <location>
        <begin position="1"/>
        <end position="23"/>
    </location>
</feature>
<dbReference type="EMBL" id="KZ819392">
    <property type="protein sequence ID" value="PWN41453.1"/>
    <property type="molecule type" value="Genomic_DNA"/>
</dbReference>
<proteinExistence type="predicted"/>
<dbReference type="OrthoDB" id="10255128at2759"/>
<keyword evidence="4" id="KW-1185">Reference proteome</keyword>
<feature type="compositionally biased region" description="Low complexity" evidence="1">
    <location>
        <begin position="726"/>
        <end position="739"/>
    </location>
</feature>
<dbReference type="AlphaFoldDB" id="A0A316VYH7"/>
<gene>
    <name evidence="3" type="ORF">IE81DRAFT_330857</name>
</gene>
<protein>
    <submittedName>
        <fullName evidence="3">DUF500-domain-containing protein</fullName>
    </submittedName>
</protein>
<reference evidence="3 4" key="1">
    <citation type="journal article" date="2018" name="Mol. Biol. Evol.">
        <title>Broad Genomic Sampling Reveals a Smut Pathogenic Ancestry of the Fungal Clade Ustilaginomycotina.</title>
        <authorList>
            <person name="Kijpornyongpan T."/>
            <person name="Mondo S.J."/>
            <person name="Barry K."/>
            <person name="Sandor L."/>
            <person name="Lee J."/>
            <person name="Lipzen A."/>
            <person name="Pangilinan J."/>
            <person name="LaButti K."/>
            <person name="Hainaut M."/>
            <person name="Henrissat B."/>
            <person name="Grigoriev I.V."/>
            <person name="Spatafora J.W."/>
            <person name="Aime M.C."/>
        </authorList>
    </citation>
    <scope>NUCLEOTIDE SEQUENCE [LARGE SCALE GENOMIC DNA]</scope>
    <source>
        <strain evidence="3 4">MCA 4658</strain>
    </source>
</reference>